<protein>
    <submittedName>
        <fullName evidence="1">Unnamed protein product</fullName>
    </submittedName>
</protein>
<evidence type="ECO:0000313" key="2">
    <source>
        <dbReference type="Proteomes" id="UP001165064"/>
    </source>
</evidence>
<dbReference type="Proteomes" id="UP001165064">
    <property type="component" value="Unassembled WGS sequence"/>
</dbReference>
<comment type="caution">
    <text evidence="1">The sequence shown here is derived from an EMBL/GenBank/DDBJ whole genome shotgun (WGS) entry which is preliminary data.</text>
</comment>
<sequence length="148" mass="16374">MPQQQQFNANGNAGIMMQMQDMNSNTEELNRYEAARSELMKLKFGCSGTNANAPETTGVKKEEDGLGSGKEKEKVDPFWISSFENTTTTQHPSDPEVTTTSIPNEYLKPIDNNNNTTASSPSSASKNLPYNLNFINLPKFSRQMETVG</sequence>
<reference evidence="1" key="1">
    <citation type="submission" date="2023-04" db="EMBL/GenBank/DDBJ databases">
        <title>Ambrosiozyma monospora NBRC 10751.</title>
        <authorList>
            <person name="Ichikawa N."/>
            <person name="Sato H."/>
            <person name="Tonouchi N."/>
        </authorList>
    </citation>
    <scope>NUCLEOTIDE SEQUENCE</scope>
    <source>
        <strain evidence="1">NBRC 10751</strain>
    </source>
</reference>
<proteinExistence type="predicted"/>
<gene>
    <name evidence="1" type="ORF">Amon02_001046000</name>
</gene>
<dbReference type="EMBL" id="BSXS01010474">
    <property type="protein sequence ID" value="GME98332.1"/>
    <property type="molecule type" value="Genomic_DNA"/>
</dbReference>
<keyword evidence="2" id="KW-1185">Reference proteome</keyword>
<name>A0ACB5TZD1_AMBMO</name>
<accession>A0ACB5TZD1</accession>
<organism evidence="1 2">
    <name type="scientific">Ambrosiozyma monospora</name>
    <name type="common">Yeast</name>
    <name type="synonym">Endomycopsis monosporus</name>
    <dbReference type="NCBI Taxonomy" id="43982"/>
    <lineage>
        <taxon>Eukaryota</taxon>
        <taxon>Fungi</taxon>
        <taxon>Dikarya</taxon>
        <taxon>Ascomycota</taxon>
        <taxon>Saccharomycotina</taxon>
        <taxon>Pichiomycetes</taxon>
        <taxon>Pichiales</taxon>
        <taxon>Pichiaceae</taxon>
        <taxon>Ambrosiozyma</taxon>
    </lineage>
</organism>
<evidence type="ECO:0000313" key="1">
    <source>
        <dbReference type="EMBL" id="GME98332.1"/>
    </source>
</evidence>